<name>A0A4R0X5Y0_9BURK</name>
<dbReference type="EMBL" id="MWML01000158">
    <property type="protein sequence ID" value="TCG05583.1"/>
    <property type="molecule type" value="Genomic_DNA"/>
</dbReference>
<sequence length="60" mass="6664">MRRRLAERPASDGWAPDRCAGWARRVFARRLRCCFEPSVGQFARGCAVAQTVDVAVGAVR</sequence>
<comment type="caution">
    <text evidence="1">The sequence shown here is derived from an EMBL/GenBank/DDBJ whole genome shotgun (WGS) entry which is preliminary data.</text>
</comment>
<keyword evidence="2" id="KW-1185">Reference proteome</keyword>
<evidence type="ECO:0000313" key="2">
    <source>
        <dbReference type="Proteomes" id="UP000294200"/>
    </source>
</evidence>
<reference evidence="1 2" key="1">
    <citation type="submission" date="2017-02" db="EMBL/GenBank/DDBJ databases">
        <title>Paraburkholderia sophoroidis sp. nov. and Paraburkholderia steynii sp. nov. rhizobial symbionts of the fynbos legume Hypocalyptus sophoroides.</title>
        <authorList>
            <person name="Steenkamp E.T."/>
            <person name="Beukes C.W."/>
            <person name="Van Zyl E."/>
            <person name="Avontuur J."/>
            <person name="Chan W.Y."/>
            <person name="Hassen A."/>
            <person name="Palmer M."/>
            <person name="Mthombeni L."/>
            <person name="Phalane F."/>
            <person name="Sereme K."/>
            <person name="Venter S.N."/>
        </authorList>
    </citation>
    <scope>NUCLEOTIDE SEQUENCE [LARGE SCALE GENOMIC DNA]</scope>
    <source>
        <strain evidence="1 2">HC1.1ba</strain>
    </source>
</reference>
<gene>
    <name evidence="1" type="ORF">BZM27_32620</name>
</gene>
<evidence type="ECO:0000313" key="1">
    <source>
        <dbReference type="EMBL" id="TCG05583.1"/>
    </source>
</evidence>
<accession>A0A4R0X5Y0</accession>
<organism evidence="1 2">
    <name type="scientific">Paraburkholderia steynii</name>
    <dbReference type="NCBI Taxonomy" id="1245441"/>
    <lineage>
        <taxon>Bacteria</taxon>
        <taxon>Pseudomonadati</taxon>
        <taxon>Pseudomonadota</taxon>
        <taxon>Betaproteobacteria</taxon>
        <taxon>Burkholderiales</taxon>
        <taxon>Burkholderiaceae</taxon>
        <taxon>Paraburkholderia</taxon>
    </lineage>
</organism>
<protein>
    <submittedName>
        <fullName evidence="1">Uncharacterized protein</fullName>
    </submittedName>
</protein>
<proteinExistence type="predicted"/>
<dbReference type="Proteomes" id="UP000294200">
    <property type="component" value="Unassembled WGS sequence"/>
</dbReference>
<dbReference type="AlphaFoldDB" id="A0A4R0X5Y0"/>